<dbReference type="SUPFAM" id="SSF53335">
    <property type="entry name" value="S-adenosyl-L-methionine-dependent methyltransferases"/>
    <property type="match status" value="1"/>
</dbReference>
<dbReference type="Proteomes" id="UP000652231">
    <property type="component" value="Unassembled WGS sequence"/>
</dbReference>
<evidence type="ECO:0000256" key="2">
    <source>
        <dbReference type="ARBA" id="ARBA00022603"/>
    </source>
</evidence>
<proteinExistence type="predicted"/>
<dbReference type="AlphaFoldDB" id="A0A8J2YAF4"/>
<comment type="caution">
    <text evidence="5">The sequence shown here is derived from an EMBL/GenBank/DDBJ whole genome shotgun (WGS) entry which is preliminary data.</text>
</comment>
<protein>
    <submittedName>
        <fullName evidence="5">SAM-dependent methyltransferase</fullName>
    </submittedName>
</protein>
<dbReference type="RefSeq" id="WP_188440937.1">
    <property type="nucleotide sequence ID" value="NZ_BMGK01000005.1"/>
</dbReference>
<evidence type="ECO:0000256" key="4">
    <source>
        <dbReference type="ARBA" id="ARBA00022691"/>
    </source>
</evidence>
<dbReference type="Gene3D" id="3.40.50.150">
    <property type="entry name" value="Vaccinia Virus protein VP39"/>
    <property type="match status" value="1"/>
</dbReference>
<dbReference type="InterPro" id="IPR008854">
    <property type="entry name" value="TPMT"/>
</dbReference>
<dbReference type="InterPro" id="IPR029063">
    <property type="entry name" value="SAM-dependent_MTases_sf"/>
</dbReference>
<evidence type="ECO:0000313" key="5">
    <source>
        <dbReference type="EMBL" id="GGD91301.1"/>
    </source>
</evidence>
<evidence type="ECO:0000313" key="6">
    <source>
        <dbReference type="Proteomes" id="UP000652231"/>
    </source>
</evidence>
<name>A0A8J2YAF4_9FLAO</name>
<sequence length="193" mass="22344">MELNKDFWEERYQAQKTGWDIGAVSEPLKVYIDSLKDTSATILIPGAGNSYEAEYLHNKGFENVDVIDIAKQPLVNFQNRVPDFPKENLIQTDFFEFSKTYDLILEQTFFCALDPVLRQEYANKMSTLLNKNGKLAGVLFDFPLTKDGPPFGGSKSEYITYFQNLFNIKTMERCYNSILPRKDTELFIIFEKE</sequence>
<dbReference type="GO" id="GO:0032259">
    <property type="term" value="P:methylation"/>
    <property type="evidence" value="ECO:0007669"/>
    <property type="project" value="UniProtKB-KW"/>
</dbReference>
<dbReference type="EMBL" id="BMGK01000005">
    <property type="protein sequence ID" value="GGD91301.1"/>
    <property type="molecule type" value="Genomic_DNA"/>
</dbReference>
<dbReference type="Pfam" id="PF05724">
    <property type="entry name" value="TPMT"/>
    <property type="match status" value="1"/>
</dbReference>
<organism evidence="5 6">
    <name type="scientific">Planktosalinus lacus</name>
    <dbReference type="NCBI Taxonomy" id="1526573"/>
    <lineage>
        <taxon>Bacteria</taxon>
        <taxon>Pseudomonadati</taxon>
        <taxon>Bacteroidota</taxon>
        <taxon>Flavobacteriia</taxon>
        <taxon>Flavobacteriales</taxon>
        <taxon>Flavobacteriaceae</taxon>
        <taxon>Planktosalinus</taxon>
    </lineage>
</organism>
<evidence type="ECO:0000256" key="3">
    <source>
        <dbReference type="ARBA" id="ARBA00022679"/>
    </source>
</evidence>
<dbReference type="PANTHER" id="PTHR32183:SF6">
    <property type="entry name" value="CYSTEINE SULFINATE DESULFINASE_CYSTEINE DESULFURASE AND RELATED ENZYMES"/>
    <property type="match status" value="1"/>
</dbReference>
<gene>
    <name evidence="5" type="primary">tpm</name>
    <name evidence="5" type="ORF">GCM10011312_13850</name>
</gene>
<reference evidence="5" key="1">
    <citation type="journal article" date="2014" name="Int. J. Syst. Evol. Microbiol.">
        <title>Complete genome sequence of Corynebacterium casei LMG S-19264T (=DSM 44701T), isolated from a smear-ripened cheese.</title>
        <authorList>
            <consortium name="US DOE Joint Genome Institute (JGI-PGF)"/>
            <person name="Walter F."/>
            <person name="Albersmeier A."/>
            <person name="Kalinowski J."/>
            <person name="Ruckert C."/>
        </authorList>
    </citation>
    <scope>NUCLEOTIDE SEQUENCE</scope>
    <source>
        <strain evidence="5">CGMCC 1.12924</strain>
    </source>
</reference>
<evidence type="ECO:0000256" key="1">
    <source>
        <dbReference type="ARBA" id="ARBA00022553"/>
    </source>
</evidence>
<dbReference type="PANTHER" id="PTHR32183">
    <property type="match status" value="1"/>
</dbReference>
<keyword evidence="3" id="KW-0808">Transferase</keyword>
<dbReference type="PROSITE" id="PS51585">
    <property type="entry name" value="SAM_MT_TPMT"/>
    <property type="match status" value="1"/>
</dbReference>
<keyword evidence="4" id="KW-0949">S-adenosyl-L-methionine</keyword>
<keyword evidence="6" id="KW-1185">Reference proteome</keyword>
<reference evidence="5" key="2">
    <citation type="submission" date="2020-09" db="EMBL/GenBank/DDBJ databases">
        <authorList>
            <person name="Sun Q."/>
            <person name="Zhou Y."/>
        </authorList>
    </citation>
    <scope>NUCLEOTIDE SEQUENCE</scope>
    <source>
        <strain evidence="5">CGMCC 1.12924</strain>
    </source>
</reference>
<accession>A0A8J2YAF4</accession>
<dbReference type="GO" id="GO:0008757">
    <property type="term" value="F:S-adenosylmethionine-dependent methyltransferase activity"/>
    <property type="evidence" value="ECO:0007669"/>
    <property type="project" value="InterPro"/>
</dbReference>
<keyword evidence="1" id="KW-0597">Phosphoprotein</keyword>
<keyword evidence="2 5" id="KW-0489">Methyltransferase</keyword>